<sequence>MVKAEKRILSNGIPVHFVSAGTQDVVKIDFVFEAGTWFQSGNLVASLCNSMLEEGSENYTAAEIAEKVDFYGAYIQLTVDQNQGFVSIVSLGKYLPAILEVTEDLIKRSVFPEYELQVLIDKNKQKWLLENEKVRTLCQKKFTQVMFGDAHPYAINNKLEDFDVITRDDLMQFYRTHYHSGNCHIIAAGMIDENVIEHLDKYFGGSDWSQNQAAVPEYRISTDRVKRHHVEKVGGIQSAIRVGKFWVPKTHPDYHALSILVTIFGGYFGSRLMTNIREEKGYTYGIGSFVLTLKQASYLVISTEVGNEYVEPTLAEIAVEMRRLQTEPITENELETVKSYLLGEFLRDFDGPFALAGSFKAINDFDLDYTFYDDALQVLRNITSDELMALAKQYLNPEDFYTVVAGSTNPNLD</sequence>
<proteinExistence type="predicted"/>
<evidence type="ECO:0000313" key="3">
    <source>
        <dbReference type="Proteomes" id="UP001193389"/>
    </source>
</evidence>
<organism evidence="2 3">
    <name type="scientific">Aquipluma nitroreducens</name>
    <dbReference type="NCBI Taxonomy" id="2010828"/>
    <lineage>
        <taxon>Bacteria</taxon>
        <taxon>Pseudomonadati</taxon>
        <taxon>Bacteroidota</taxon>
        <taxon>Bacteroidia</taxon>
        <taxon>Marinilabiliales</taxon>
        <taxon>Prolixibacteraceae</taxon>
        <taxon>Aquipluma</taxon>
    </lineage>
</organism>
<protein>
    <submittedName>
        <fullName evidence="2">Zinc protease</fullName>
    </submittedName>
</protein>
<dbReference type="Gene3D" id="3.30.830.10">
    <property type="entry name" value="Metalloenzyme, LuxS/M16 peptidase-like"/>
    <property type="match status" value="2"/>
</dbReference>
<dbReference type="InterPro" id="IPR007863">
    <property type="entry name" value="Peptidase_M16_C"/>
</dbReference>
<dbReference type="Proteomes" id="UP001193389">
    <property type="component" value="Chromosome"/>
</dbReference>
<dbReference type="KEGG" id="anf:AQPE_0782"/>
<dbReference type="GO" id="GO:0046872">
    <property type="term" value="F:metal ion binding"/>
    <property type="evidence" value="ECO:0007669"/>
    <property type="project" value="InterPro"/>
</dbReference>
<dbReference type="Pfam" id="PF05193">
    <property type="entry name" value="Peptidase_M16_C"/>
    <property type="match status" value="1"/>
</dbReference>
<dbReference type="InterPro" id="IPR050361">
    <property type="entry name" value="MPP/UQCRC_Complex"/>
</dbReference>
<dbReference type="EMBL" id="AP018694">
    <property type="protein sequence ID" value="BBE16642.1"/>
    <property type="molecule type" value="Genomic_DNA"/>
</dbReference>
<keyword evidence="2" id="KW-0645">Protease</keyword>
<reference evidence="2" key="1">
    <citation type="journal article" date="2020" name="Int. J. Syst. Evol. Microbiol.">
        <title>Aquipluma nitroreducens gen. nov. sp. nov., a novel facultatively anaerobic bacterium isolated from a freshwater lake.</title>
        <authorList>
            <person name="Watanabe M."/>
            <person name="Kojima H."/>
            <person name="Fukui M."/>
        </authorList>
    </citation>
    <scope>NUCLEOTIDE SEQUENCE</scope>
    <source>
        <strain evidence="2">MeG22</strain>
    </source>
</reference>
<gene>
    <name evidence="2" type="ORF">AQPE_0782</name>
</gene>
<evidence type="ECO:0000259" key="1">
    <source>
        <dbReference type="Pfam" id="PF05193"/>
    </source>
</evidence>
<dbReference type="PANTHER" id="PTHR11851">
    <property type="entry name" value="METALLOPROTEASE"/>
    <property type="match status" value="1"/>
</dbReference>
<accession>A0A5K7S529</accession>
<dbReference type="SUPFAM" id="SSF63411">
    <property type="entry name" value="LuxS/MPP-like metallohydrolase"/>
    <property type="match status" value="2"/>
</dbReference>
<keyword evidence="3" id="KW-1185">Reference proteome</keyword>
<feature type="domain" description="Peptidase M16 C-terminal" evidence="1">
    <location>
        <begin position="165"/>
        <end position="339"/>
    </location>
</feature>
<dbReference type="AlphaFoldDB" id="A0A5K7S529"/>
<name>A0A5K7S529_9BACT</name>
<evidence type="ECO:0000313" key="2">
    <source>
        <dbReference type="EMBL" id="BBE16642.1"/>
    </source>
</evidence>
<dbReference type="GO" id="GO:0006508">
    <property type="term" value="P:proteolysis"/>
    <property type="evidence" value="ECO:0007669"/>
    <property type="project" value="UniProtKB-KW"/>
</dbReference>
<dbReference type="GO" id="GO:0008233">
    <property type="term" value="F:peptidase activity"/>
    <property type="evidence" value="ECO:0007669"/>
    <property type="project" value="UniProtKB-KW"/>
</dbReference>
<keyword evidence="2" id="KW-0378">Hydrolase</keyword>
<dbReference type="InterPro" id="IPR011249">
    <property type="entry name" value="Metalloenz_LuxS/M16"/>
</dbReference>
<dbReference type="PANTHER" id="PTHR11851:SF224">
    <property type="entry name" value="PROCESSING PROTEASE"/>
    <property type="match status" value="1"/>
</dbReference>